<dbReference type="InterPro" id="IPR001002">
    <property type="entry name" value="Chitin-bd_1"/>
</dbReference>
<evidence type="ECO:0000256" key="9">
    <source>
        <dbReference type="SAM" id="MobiDB-lite"/>
    </source>
</evidence>
<dbReference type="GO" id="GO:0046872">
    <property type="term" value="F:metal ion binding"/>
    <property type="evidence" value="ECO:0007669"/>
    <property type="project" value="UniProtKB-KW"/>
</dbReference>
<evidence type="ECO:0000256" key="7">
    <source>
        <dbReference type="ARBA" id="ARBA00023285"/>
    </source>
</evidence>
<evidence type="ECO:0000256" key="2">
    <source>
        <dbReference type="ARBA" id="ARBA00022669"/>
    </source>
</evidence>
<evidence type="ECO:0000259" key="11">
    <source>
        <dbReference type="PROSITE" id="PS50941"/>
    </source>
</evidence>
<protein>
    <recommendedName>
        <fullName evidence="11">Chitin-binding type-1 domain-containing protein</fullName>
    </recommendedName>
</protein>
<dbReference type="AlphaFoldDB" id="A0A6A7AFQ6"/>
<dbReference type="EMBL" id="MU006218">
    <property type="protein sequence ID" value="KAF2831724.1"/>
    <property type="molecule type" value="Genomic_DNA"/>
</dbReference>
<evidence type="ECO:0000256" key="6">
    <source>
        <dbReference type="ARBA" id="ARBA00023277"/>
    </source>
</evidence>
<name>A0A6A7AFQ6_9PLEO</name>
<dbReference type="GO" id="GO:0016787">
    <property type="term" value="F:hydrolase activity"/>
    <property type="evidence" value="ECO:0007669"/>
    <property type="project" value="UniProtKB-KW"/>
</dbReference>
<evidence type="ECO:0000313" key="13">
    <source>
        <dbReference type="Proteomes" id="UP000799424"/>
    </source>
</evidence>
<gene>
    <name evidence="12" type="ORF">CC86DRAFT_281653</name>
</gene>
<accession>A0A6A7AFQ6</accession>
<keyword evidence="2 8" id="KW-0147">Chitin-binding</keyword>
<dbReference type="PANTHER" id="PTHR46471">
    <property type="entry name" value="CHITIN DEACETYLASE"/>
    <property type="match status" value="1"/>
</dbReference>
<evidence type="ECO:0000313" key="12">
    <source>
        <dbReference type="EMBL" id="KAF2831724.1"/>
    </source>
</evidence>
<keyword evidence="3" id="KW-0479">Metal-binding</keyword>
<dbReference type="InterPro" id="IPR036861">
    <property type="entry name" value="Endochitinase-like_sf"/>
</dbReference>
<keyword evidence="5" id="KW-0378">Hydrolase</keyword>
<evidence type="ECO:0000256" key="5">
    <source>
        <dbReference type="ARBA" id="ARBA00022801"/>
    </source>
</evidence>
<dbReference type="PANTHER" id="PTHR46471:SF2">
    <property type="entry name" value="CHITIN DEACETYLASE-RELATED"/>
    <property type="match status" value="1"/>
</dbReference>
<dbReference type="SUPFAM" id="SSF57016">
    <property type="entry name" value="Plant lectins/antimicrobial peptides"/>
    <property type="match status" value="1"/>
</dbReference>
<keyword evidence="8" id="KW-1015">Disulfide bond</keyword>
<evidence type="ECO:0000256" key="10">
    <source>
        <dbReference type="SAM" id="SignalP"/>
    </source>
</evidence>
<keyword evidence="13" id="KW-1185">Reference proteome</keyword>
<dbReference type="CDD" id="cd11618">
    <property type="entry name" value="ChtBD1_1"/>
    <property type="match status" value="1"/>
</dbReference>
<keyword evidence="7" id="KW-0170">Cobalt</keyword>
<keyword evidence="4 10" id="KW-0732">Signal</keyword>
<dbReference type="Proteomes" id="UP000799424">
    <property type="component" value="Unassembled WGS sequence"/>
</dbReference>
<sequence>MRFSIFLATFFSLTFSVQAATISRNARCGTNYGGTTCQGTSWGSCCSSKGWWYVISCVDKALYADAPSGTTDDHCSASKGCQSGFGTCAGQTTDPSLTVSQYGSCGVTAGQTCANSAFGNCCSQYNYCGSSAAYCSTGCQSKYGNCNNVASSSQRVSSTFTRTTSARPLSTQAVSQDARCGAGFAGQTCQGSTFGNCCSKYFYVSLACFQQPARTLISGDYSVEARMAIVAQIPARKAMESAALSLHRPQSSRLPAPPRCRPRKHPP</sequence>
<evidence type="ECO:0000256" key="1">
    <source>
        <dbReference type="ARBA" id="ARBA00001941"/>
    </source>
</evidence>
<dbReference type="Gene3D" id="3.30.60.10">
    <property type="entry name" value="Endochitinase-like"/>
    <property type="match status" value="1"/>
</dbReference>
<feature type="region of interest" description="Disordered" evidence="9">
    <location>
        <begin position="241"/>
        <end position="267"/>
    </location>
</feature>
<organism evidence="12 13">
    <name type="scientific">Ophiobolus disseminans</name>
    <dbReference type="NCBI Taxonomy" id="1469910"/>
    <lineage>
        <taxon>Eukaryota</taxon>
        <taxon>Fungi</taxon>
        <taxon>Dikarya</taxon>
        <taxon>Ascomycota</taxon>
        <taxon>Pezizomycotina</taxon>
        <taxon>Dothideomycetes</taxon>
        <taxon>Pleosporomycetidae</taxon>
        <taxon>Pleosporales</taxon>
        <taxon>Pleosporineae</taxon>
        <taxon>Phaeosphaeriaceae</taxon>
        <taxon>Ophiobolus</taxon>
    </lineage>
</organism>
<evidence type="ECO:0000256" key="3">
    <source>
        <dbReference type="ARBA" id="ARBA00022723"/>
    </source>
</evidence>
<feature type="disulfide bond" evidence="8">
    <location>
        <begin position="121"/>
        <end position="135"/>
    </location>
</feature>
<proteinExistence type="predicted"/>
<dbReference type="PROSITE" id="PS50941">
    <property type="entry name" value="CHIT_BIND_I_2"/>
    <property type="match status" value="1"/>
</dbReference>
<dbReference type="OrthoDB" id="5985073at2759"/>
<feature type="chain" id="PRO_5025615060" description="Chitin-binding type-1 domain-containing protein" evidence="10">
    <location>
        <begin position="20"/>
        <end position="267"/>
    </location>
</feature>
<comment type="caution">
    <text evidence="8">Lacks conserved residue(s) required for the propagation of feature annotation.</text>
</comment>
<keyword evidence="6" id="KW-0119">Carbohydrate metabolism</keyword>
<feature type="domain" description="Chitin-binding type-1" evidence="11">
    <location>
        <begin position="102"/>
        <end position="148"/>
    </location>
</feature>
<evidence type="ECO:0000256" key="4">
    <source>
        <dbReference type="ARBA" id="ARBA00022729"/>
    </source>
</evidence>
<feature type="signal peptide" evidence="10">
    <location>
        <begin position="1"/>
        <end position="19"/>
    </location>
</feature>
<dbReference type="GO" id="GO:0008061">
    <property type="term" value="F:chitin binding"/>
    <property type="evidence" value="ECO:0007669"/>
    <property type="project" value="UniProtKB-UniRule"/>
</dbReference>
<evidence type="ECO:0000256" key="8">
    <source>
        <dbReference type="PROSITE-ProRule" id="PRU00261"/>
    </source>
</evidence>
<comment type="cofactor">
    <cofactor evidence="1">
        <name>Co(2+)</name>
        <dbReference type="ChEBI" id="CHEBI:48828"/>
    </cofactor>
</comment>
<reference evidence="12" key="1">
    <citation type="journal article" date="2020" name="Stud. Mycol.">
        <title>101 Dothideomycetes genomes: a test case for predicting lifestyles and emergence of pathogens.</title>
        <authorList>
            <person name="Haridas S."/>
            <person name="Albert R."/>
            <person name="Binder M."/>
            <person name="Bloem J."/>
            <person name="Labutti K."/>
            <person name="Salamov A."/>
            <person name="Andreopoulos B."/>
            <person name="Baker S."/>
            <person name="Barry K."/>
            <person name="Bills G."/>
            <person name="Bluhm B."/>
            <person name="Cannon C."/>
            <person name="Castanera R."/>
            <person name="Culley D."/>
            <person name="Daum C."/>
            <person name="Ezra D."/>
            <person name="Gonzalez J."/>
            <person name="Henrissat B."/>
            <person name="Kuo A."/>
            <person name="Liang C."/>
            <person name="Lipzen A."/>
            <person name="Lutzoni F."/>
            <person name="Magnuson J."/>
            <person name="Mondo S."/>
            <person name="Nolan M."/>
            <person name="Ohm R."/>
            <person name="Pangilinan J."/>
            <person name="Park H.-J."/>
            <person name="Ramirez L."/>
            <person name="Alfaro M."/>
            <person name="Sun H."/>
            <person name="Tritt A."/>
            <person name="Yoshinaga Y."/>
            <person name="Zwiers L.-H."/>
            <person name="Turgeon B."/>
            <person name="Goodwin S."/>
            <person name="Spatafora J."/>
            <person name="Crous P."/>
            <person name="Grigoriev I."/>
        </authorList>
    </citation>
    <scope>NUCLEOTIDE SEQUENCE</scope>
    <source>
        <strain evidence="12">CBS 113818</strain>
    </source>
</reference>